<evidence type="ECO:0000256" key="4">
    <source>
        <dbReference type="ARBA" id="ARBA00022679"/>
    </source>
</evidence>
<proteinExistence type="predicted"/>
<keyword evidence="5" id="KW-0472">Membrane</keyword>
<dbReference type="Proteomes" id="UP000260759">
    <property type="component" value="Unassembled WGS sequence"/>
</dbReference>
<reference evidence="6 7" key="1">
    <citation type="submission" date="2018-08" db="EMBL/GenBank/DDBJ databases">
        <title>A genome reference for cultivated species of the human gut microbiota.</title>
        <authorList>
            <person name="Zou Y."/>
            <person name="Xue W."/>
            <person name="Luo G."/>
        </authorList>
    </citation>
    <scope>NUCLEOTIDE SEQUENCE [LARGE SCALE GENOMIC DNA]</scope>
    <source>
        <strain evidence="6 7">OM03-4</strain>
    </source>
</reference>
<protein>
    <recommendedName>
        <fullName evidence="8">Glycosyltransferase family 1 protein</fullName>
    </recommendedName>
</protein>
<keyword evidence="3" id="KW-0328">Glycosyltransferase</keyword>
<evidence type="ECO:0000256" key="5">
    <source>
        <dbReference type="ARBA" id="ARBA00023136"/>
    </source>
</evidence>
<evidence type="ECO:0008006" key="8">
    <source>
        <dbReference type="Google" id="ProtNLM"/>
    </source>
</evidence>
<comment type="caution">
    <text evidence="6">The sequence shown here is derived from an EMBL/GenBank/DDBJ whole genome shotgun (WGS) entry which is preliminary data.</text>
</comment>
<dbReference type="GO" id="GO:0008417">
    <property type="term" value="F:fucosyltransferase activity"/>
    <property type="evidence" value="ECO:0007669"/>
    <property type="project" value="InterPro"/>
</dbReference>
<dbReference type="InterPro" id="IPR009993">
    <property type="entry name" value="WecF"/>
</dbReference>
<evidence type="ECO:0000256" key="3">
    <source>
        <dbReference type="ARBA" id="ARBA00022676"/>
    </source>
</evidence>
<dbReference type="GO" id="GO:0009246">
    <property type="term" value="P:enterobacterial common antigen biosynthetic process"/>
    <property type="evidence" value="ECO:0007669"/>
    <property type="project" value="InterPro"/>
</dbReference>
<name>A0A3E5F4I5_BACUN</name>
<evidence type="ECO:0000313" key="6">
    <source>
        <dbReference type="EMBL" id="RGN96633.1"/>
    </source>
</evidence>
<dbReference type="EMBL" id="QSVA01000002">
    <property type="protein sequence ID" value="RGN96633.1"/>
    <property type="molecule type" value="Genomic_DNA"/>
</dbReference>
<dbReference type="Pfam" id="PF07429">
    <property type="entry name" value="Glyco_transf_56"/>
    <property type="match status" value="1"/>
</dbReference>
<keyword evidence="1" id="KW-1003">Cell membrane</keyword>
<evidence type="ECO:0000256" key="2">
    <source>
        <dbReference type="ARBA" id="ARBA00022519"/>
    </source>
</evidence>
<organism evidence="6 7">
    <name type="scientific">Bacteroides uniformis</name>
    <dbReference type="NCBI Taxonomy" id="820"/>
    <lineage>
        <taxon>Bacteria</taxon>
        <taxon>Pseudomonadati</taxon>
        <taxon>Bacteroidota</taxon>
        <taxon>Bacteroidia</taxon>
        <taxon>Bacteroidales</taxon>
        <taxon>Bacteroidaceae</taxon>
        <taxon>Bacteroides</taxon>
    </lineage>
</organism>
<keyword evidence="4" id="KW-0808">Transferase</keyword>
<sequence length="380" mass="44787">MVYHFFSGKYLHLSPQLMDSILLNANRTNKKGKSDVYIIIENTGQKIFGDKDCVTVYTEIAQKHHFTNLEFINSRWLLLLRIFMIGKNDRIVFHSSLGPKIVTIVNILIYLLGLKKKAASICYVCWGGDFGYCNKLNKCDTYIEKFITFVYEKVWPWYGYIIALTVADKKILLEIYKSNNIVNLPYIAKRIDYFPMKKKAFPIRIMVSHSGWEHNRHIESFNLLKRFKDEDILIICPLCYGDPTYINDVIYTGKRIFGEKFYYFTDLMSPEEYFHFILQNHIYISGAENQTGLGALLGNMRGNAKLYLRGNLYISFKEEGFDIFDYNEIENMTFEEFVRPNSDIIFRRNIEVYNKKRIDECIEGWKDVYNIENVKANFKS</sequence>
<dbReference type="RefSeq" id="WP_117599565.1">
    <property type="nucleotide sequence ID" value="NZ_QSVA01000002.1"/>
</dbReference>
<keyword evidence="2" id="KW-0997">Cell inner membrane</keyword>
<evidence type="ECO:0000256" key="1">
    <source>
        <dbReference type="ARBA" id="ARBA00022475"/>
    </source>
</evidence>
<accession>A0A3E5F4I5</accession>
<evidence type="ECO:0000313" key="7">
    <source>
        <dbReference type="Proteomes" id="UP000260759"/>
    </source>
</evidence>
<dbReference type="AlphaFoldDB" id="A0A3E5F4I5"/>
<gene>
    <name evidence="6" type="ORF">DXB37_02995</name>
</gene>